<protein>
    <submittedName>
        <fullName evidence="3">Hypothetical_protein</fullName>
    </submittedName>
</protein>
<gene>
    <name evidence="1" type="ORF">HINF_LOCUS18992</name>
    <name evidence="2" type="ORF">HINF_LOCUS54927</name>
    <name evidence="3" type="ORF">HINF_LOCUS72144</name>
    <name evidence="4" type="ORF">HINF_LOCUS72953</name>
</gene>
<evidence type="ECO:0000313" key="1">
    <source>
        <dbReference type="EMBL" id="CAI9931347.1"/>
    </source>
</evidence>
<reference evidence="3 5" key="2">
    <citation type="submission" date="2024-07" db="EMBL/GenBank/DDBJ databases">
        <authorList>
            <person name="Akdeniz Z."/>
        </authorList>
    </citation>
    <scope>NUCLEOTIDE SEQUENCE [LARGE SCALE GENOMIC DNA]</scope>
</reference>
<dbReference type="EMBL" id="CAXDID020000566">
    <property type="protein sequence ID" value="CAL6103436.1"/>
    <property type="molecule type" value="Genomic_DNA"/>
</dbReference>
<organism evidence="2">
    <name type="scientific">Hexamita inflata</name>
    <dbReference type="NCBI Taxonomy" id="28002"/>
    <lineage>
        <taxon>Eukaryota</taxon>
        <taxon>Metamonada</taxon>
        <taxon>Diplomonadida</taxon>
        <taxon>Hexamitidae</taxon>
        <taxon>Hexamitinae</taxon>
        <taxon>Hexamita</taxon>
    </lineage>
</organism>
<sequence length="262" mass="29532">MLKIFQISLLIQVETNNQSCGQLYIEKDDVCICPYFISANNSLCVQNCSDIGEFEVNGTCIAMIMKKQSCSDNACCSDKSYGYNYVWSTEKNQCVCPPLQMCSCLSEECCQKTLGIQYHLINGKCQNCSYSFAFGSEWDGKKCVCLSSQCYCTTEECCLLDNKHYINYKCNTCENSMGSGYTWKDNRCQCETGNTCTCQTQECCAMNSQQIQVLSNGKCKLCKEIYNANSGILIPTTIQYCKCDADNQAGNIFFNQEFQNLY</sequence>
<comment type="caution">
    <text evidence="2">The sequence shown here is derived from an EMBL/GenBank/DDBJ whole genome shotgun (WGS) entry which is preliminary data.</text>
</comment>
<dbReference type="EMBL" id="CATOUU010001019">
    <property type="protein sequence ID" value="CAI9967282.1"/>
    <property type="molecule type" value="Genomic_DNA"/>
</dbReference>
<reference evidence="2" key="1">
    <citation type="submission" date="2023-06" db="EMBL/GenBank/DDBJ databases">
        <authorList>
            <person name="Kurt Z."/>
        </authorList>
    </citation>
    <scope>NUCLEOTIDE SEQUENCE</scope>
</reference>
<dbReference type="Proteomes" id="UP001642409">
    <property type="component" value="Unassembled WGS sequence"/>
</dbReference>
<dbReference type="AlphaFoldDB" id="A0AA86R1B3"/>
<evidence type="ECO:0000313" key="4">
    <source>
        <dbReference type="EMBL" id="CAL6104793.1"/>
    </source>
</evidence>
<evidence type="ECO:0000313" key="5">
    <source>
        <dbReference type="Proteomes" id="UP001642409"/>
    </source>
</evidence>
<evidence type="ECO:0000313" key="3">
    <source>
        <dbReference type="EMBL" id="CAL6103436.1"/>
    </source>
</evidence>
<dbReference type="EMBL" id="CAXDID020000588">
    <property type="protein sequence ID" value="CAL6104793.1"/>
    <property type="molecule type" value="Genomic_DNA"/>
</dbReference>
<proteinExistence type="predicted"/>
<evidence type="ECO:0000313" key="2">
    <source>
        <dbReference type="EMBL" id="CAI9967282.1"/>
    </source>
</evidence>
<name>A0AA86R1B3_9EUKA</name>
<accession>A0AA86R1B3</accession>
<dbReference type="EMBL" id="CATOUU010000482">
    <property type="protein sequence ID" value="CAI9931347.1"/>
    <property type="molecule type" value="Genomic_DNA"/>
</dbReference>
<keyword evidence="5" id="KW-1185">Reference proteome</keyword>